<dbReference type="AlphaFoldDB" id="A0A914WCU8"/>
<organism evidence="1 2">
    <name type="scientific">Plectus sambesii</name>
    <dbReference type="NCBI Taxonomy" id="2011161"/>
    <lineage>
        <taxon>Eukaryota</taxon>
        <taxon>Metazoa</taxon>
        <taxon>Ecdysozoa</taxon>
        <taxon>Nematoda</taxon>
        <taxon>Chromadorea</taxon>
        <taxon>Plectida</taxon>
        <taxon>Plectina</taxon>
        <taxon>Plectoidea</taxon>
        <taxon>Plectidae</taxon>
        <taxon>Plectus</taxon>
    </lineage>
</organism>
<evidence type="ECO:0000313" key="1">
    <source>
        <dbReference type="Proteomes" id="UP000887566"/>
    </source>
</evidence>
<proteinExistence type="predicted"/>
<protein>
    <submittedName>
        <fullName evidence="2">Uncharacterized protein</fullName>
    </submittedName>
</protein>
<accession>A0A914WCU8</accession>
<sequence length="105" mass="12459">METHTEMTLCKVGQLWTHYTKLQEDPLMIQGGIVVKAIKHQPKKLARLQKLQSQLQPRSKQHRHKHSNDHKLNIFLFLAKQLGERDDKKDDKKDILELKSNKIWQ</sequence>
<dbReference type="Proteomes" id="UP000887566">
    <property type="component" value="Unplaced"/>
</dbReference>
<evidence type="ECO:0000313" key="2">
    <source>
        <dbReference type="WBParaSite" id="PSAMB.scaffold37size103856.g898.t1"/>
    </source>
</evidence>
<reference evidence="2" key="1">
    <citation type="submission" date="2022-11" db="UniProtKB">
        <authorList>
            <consortium name="WormBaseParasite"/>
        </authorList>
    </citation>
    <scope>IDENTIFICATION</scope>
</reference>
<dbReference type="WBParaSite" id="PSAMB.scaffold37size103856.g898.t1">
    <property type="protein sequence ID" value="PSAMB.scaffold37size103856.g898.t1"/>
    <property type="gene ID" value="PSAMB.scaffold37size103856.g898"/>
</dbReference>
<keyword evidence="1" id="KW-1185">Reference proteome</keyword>
<name>A0A914WCU8_9BILA</name>